<dbReference type="HOGENOM" id="CLU_145230_0_0_9"/>
<comment type="caution">
    <text evidence="1">The sequence shown here is derived from an EMBL/GenBank/DDBJ whole genome shotgun (WGS) entry which is preliminary data.</text>
</comment>
<dbReference type="PATRIC" id="fig|742737.3.peg.4173"/>
<protein>
    <submittedName>
        <fullName evidence="1">Uncharacterized protein</fullName>
    </submittedName>
</protein>
<dbReference type="EMBL" id="ADLN01000117">
    <property type="protein sequence ID" value="EHI57848.1"/>
    <property type="molecule type" value="Genomic_DNA"/>
</dbReference>
<dbReference type="AlphaFoldDB" id="G5IL09"/>
<accession>G5IL09</accession>
<proteinExistence type="predicted"/>
<keyword evidence="2" id="KW-1185">Reference proteome</keyword>
<dbReference type="OrthoDB" id="359789at2"/>
<sequence length="156" mass="18133">MTNVFFPEEEIEKDDLYFVCYMIERVARRLKKRNSYVVNAIGKEELAKLLSLANVLHSENPVQVEDEWIDKYSLTTGEIDVTVVDRELVTEIPRPTQMGKVYQRLILDTMMPDEDYADGIIRVYNHELCDTIDNYNCSAYYEPSYVIAKAFHSGGF</sequence>
<gene>
    <name evidence="1" type="ORF">HMPREF9473_04187</name>
</gene>
<dbReference type="RefSeq" id="WP_006782178.1">
    <property type="nucleotide sequence ID" value="NZ_CP040506.1"/>
</dbReference>
<evidence type="ECO:0000313" key="2">
    <source>
        <dbReference type="Proteomes" id="UP000005384"/>
    </source>
</evidence>
<dbReference type="Proteomes" id="UP000005384">
    <property type="component" value="Unassembled WGS sequence"/>
</dbReference>
<name>G5IL09_9FIRM</name>
<reference evidence="1 2" key="1">
    <citation type="submission" date="2011-08" db="EMBL/GenBank/DDBJ databases">
        <title>The Genome Sequence of Clostridium hathewayi WAL-18680.</title>
        <authorList>
            <consortium name="The Broad Institute Genome Sequencing Platform"/>
            <person name="Earl A."/>
            <person name="Ward D."/>
            <person name="Feldgarden M."/>
            <person name="Gevers D."/>
            <person name="Finegold S.M."/>
            <person name="Summanen P.H."/>
            <person name="Molitoris D.R."/>
            <person name="Song M."/>
            <person name="Daigneault M."/>
            <person name="Allen-Vercoe E."/>
            <person name="Young S.K."/>
            <person name="Zeng Q."/>
            <person name="Gargeya S."/>
            <person name="Fitzgerald M."/>
            <person name="Haas B."/>
            <person name="Abouelleil A."/>
            <person name="Alvarado L."/>
            <person name="Arachchi H.M."/>
            <person name="Berlin A."/>
            <person name="Brown A."/>
            <person name="Chapman S.B."/>
            <person name="Chen Z."/>
            <person name="Dunbar C."/>
            <person name="Freedman E."/>
            <person name="Gearin G."/>
            <person name="Gellesch M."/>
            <person name="Goldberg J."/>
            <person name="Griggs A."/>
            <person name="Gujja S."/>
            <person name="Heiman D."/>
            <person name="Howarth C."/>
            <person name="Larson L."/>
            <person name="Lui A."/>
            <person name="MacDonald P.J.P."/>
            <person name="Montmayeur A."/>
            <person name="Murphy C."/>
            <person name="Neiman D."/>
            <person name="Pearson M."/>
            <person name="Priest M."/>
            <person name="Roberts A."/>
            <person name="Saif S."/>
            <person name="Shea T."/>
            <person name="Shenoy N."/>
            <person name="Sisk P."/>
            <person name="Stolte C."/>
            <person name="Sykes S."/>
            <person name="Wortman J."/>
            <person name="Nusbaum C."/>
            <person name="Birren B."/>
        </authorList>
    </citation>
    <scope>NUCLEOTIDE SEQUENCE [LARGE SCALE GENOMIC DNA]</scope>
    <source>
        <strain evidence="1 2">WAL-18680</strain>
    </source>
</reference>
<evidence type="ECO:0000313" key="1">
    <source>
        <dbReference type="EMBL" id="EHI57848.1"/>
    </source>
</evidence>
<organism evidence="1 2">
    <name type="scientific">Hungatella hathewayi WAL-18680</name>
    <dbReference type="NCBI Taxonomy" id="742737"/>
    <lineage>
        <taxon>Bacteria</taxon>
        <taxon>Bacillati</taxon>
        <taxon>Bacillota</taxon>
        <taxon>Clostridia</taxon>
        <taxon>Lachnospirales</taxon>
        <taxon>Lachnospiraceae</taxon>
        <taxon>Hungatella</taxon>
    </lineage>
</organism>